<dbReference type="Proteomes" id="UP000003053">
    <property type="component" value="Unassembled WGS sequence"/>
</dbReference>
<accession>A4C2R2</accession>
<dbReference type="OrthoDB" id="321327at2"/>
<dbReference type="Gene3D" id="2.60.120.10">
    <property type="entry name" value="Jelly Rolls"/>
    <property type="match status" value="2"/>
</dbReference>
<dbReference type="EMBL" id="AAOG01000005">
    <property type="protein sequence ID" value="EAR11586.1"/>
    <property type="molecule type" value="Genomic_DNA"/>
</dbReference>
<name>A4C2R2_9FLAO</name>
<dbReference type="InterPro" id="IPR014710">
    <property type="entry name" value="RmlC-like_jellyroll"/>
</dbReference>
<proteinExistence type="predicted"/>
<gene>
    <name evidence="2" type="ORF">PI23P_00230</name>
</gene>
<comment type="caution">
    <text evidence="2">The sequence shown here is derived from an EMBL/GenBank/DDBJ whole genome shotgun (WGS) entry which is preliminary data.</text>
</comment>
<dbReference type="Pfam" id="PF05726">
    <property type="entry name" value="Pirin_C"/>
    <property type="match status" value="1"/>
</dbReference>
<evidence type="ECO:0000313" key="2">
    <source>
        <dbReference type="EMBL" id="EAR11586.1"/>
    </source>
</evidence>
<dbReference type="HOGENOM" id="CLU_3046473_0_0_10"/>
<dbReference type="STRING" id="313594.PI23P_00230"/>
<protein>
    <recommendedName>
        <fullName evidence="1">Pirin C-terminal domain-containing protein</fullName>
    </recommendedName>
</protein>
<dbReference type="AlphaFoldDB" id="A4C2R2"/>
<keyword evidence="3" id="KW-1185">Reference proteome</keyword>
<sequence length="54" mass="6165">MIVFKQYGDTVELKSKEESVLLILSGFPIKKKGTQYALSVMNTQTEILKAMHNY</sequence>
<feature type="domain" description="Pirin C-terminal" evidence="1">
    <location>
        <begin position="1"/>
        <end position="54"/>
    </location>
</feature>
<reference evidence="2 3" key="1">
    <citation type="submission" date="2006-02" db="EMBL/GenBank/DDBJ databases">
        <authorList>
            <person name="Murray A."/>
            <person name="Staley J."/>
            <person name="Ferriera S."/>
            <person name="Johnson J."/>
            <person name="Kravitz S."/>
            <person name="Halpern A."/>
            <person name="Remington K."/>
            <person name="Beeson K."/>
            <person name="Tran B."/>
            <person name="Rogers Y.-H."/>
            <person name="Friedman R."/>
            <person name="Venter J.C."/>
        </authorList>
    </citation>
    <scope>NUCLEOTIDE SEQUENCE [LARGE SCALE GENOMIC DNA]</scope>
    <source>
        <strain evidence="2 3">23-P</strain>
    </source>
</reference>
<evidence type="ECO:0000313" key="3">
    <source>
        <dbReference type="Proteomes" id="UP000003053"/>
    </source>
</evidence>
<dbReference type="eggNOG" id="COG1741">
    <property type="taxonomic scope" value="Bacteria"/>
</dbReference>
<dbReference type="InterPro" id="IPR008778">
    <property type="entry name" value="Pirin_C_dom"/>
</dbReference>
<organism evidence="2 3">
    <name type="scientific">Polaribacter irgensii 23-P</name>
    <dbReference type="NCBI Taxonomy" id="313594"/>
    <lineage>
        <taxon>Bacteria</taxon>
        <taxon>Pseudomonadati</taxon>
        <taxon>Bacteroidota</taxon>
        <taxon>Flavobacteriia</taxon>
        <taxon>Flavobacteriales</taxon>
        <taxon>Flavobacteriaceae</taxon>
    </lineage>
</organism>
<evidence type="ECO:0000259" key="1">
    <source>
        <dbReference type="Pfam" id="PF05726"/>
    </source>
</evidence>